<reference evidence="2" key="1">
    <citation type="submission" date="2018-05" db="EMBL/GenBank/DDBJ databases">
        <authorList>
            <person name="Lanie J.A."/>
            <person name="Ng W.-L."/>
            <person name="Kazmierczak K.M."/>
            <person name="Andrzejewski T.M."/>
            <person name="Davidsen T.M."/>
            <person name="Wayne K.J."/>
            <person name="Tettelin H."/>
            <person name="Glass J.I."/>
            <person name="Rusch D."/>
            <person name="Podicherti R."/>
            <person name="Tsui H.-C.T."/>
            <person name="Winkler M.E."/>
        </authorList>
    </citation>
    <scope>NUCLEOTIDE SEQUENCE</scope>
</reference>
<dbReference type="SUPFAM" id="SSF52833">
    <property type="entry name" value="Thioredoxin-like"/>
    <property type="match status" value="1"/>
</dbReference>
<evidence type="ECO:0000256" key="1">
    <source>
        <dbReference type="SAM" id="MobiDB-lite"/>
    </source>
</evidence>
<evidence type="ECO:0008006" key="3">
    <source>
        <dbReference type="Google" id="ProtNLM"/>
    </source>
</evidence>
<sequence length="200" mass="22321">MNKIILPIICFALLSNQVLANELLVVSGKNSKNSKKWQEEVSQEYSQSEMGKETPVKIVSIEGDKFPRWFMKAMEEGRIGQILGTPTFIIWDDVSKKELGRLEGYTQKEKFYSQLNEAFSQISQGLHPGRREGSGGSHQEEGSGSKQQREGSGGMSQDIMDHIYKTPEEAKRASEMLGLGGEIHSHETPQGIIYMPGPTM</sequence>
<gene>
    <name evidence="2" type="ORF">METZ01_LOCUS64667</name>
</gene>
<dbReference type="AlphaFoldDB" id="A0A381TD17"/>
<dbReference type="Gene3D" id="3.40.30.10">
    <property type="entry name" value="Glutaredoxin"/>
    <property type="match status" value="1"/>
</dbReference>
<evidence type="ECO:0000313" key="2">
    <source>
        <dbReference type="EMBL" id="SVA11813.1"/>
    </source>
</evidence>
<dbReference type="CDD" id="cd02947">
    <property type="entry name" value="TRX_family"/>
    <property type="match status" value="1"/>
</dbReference>
<name>A0A381TD17_9ZZZZ</name>
<dbReference type="EMBL" id="UINC01004103">
    <property type="protein sequence ID" value="SVA11813.1"/>
    <property type="molecule type" value="Genomic_DNA"/>
</dbReference>
<proteinExistence type="predicted"/>
<feature type="region of interest" description="Disordered" evidence="1">
    <location>
        <begin position="125"/>
        <end position="158"/>
    </location>
</feature>
<feature type="compositionally biased region" description="Basic and acidic residues" evidence="1">
    <location>
        <begin position="129"/>
        <end position="149"/>
    </location>
</feature>
<accession>A0A381TD17</accession>
<organism evidence="2">
    <name type="scientific">marine metagenome</name>
    <dbReference type="NCBI Taxonomy" id="408172"/>
    <lineage>
        <taxon>unclassified sequences</taxon>
        <taxon>metagenomes</taxon>
        <taxon>ecological metagenomes</taxon>
    </lineage>
</organism>
<protein>
    <recommendedName>
        <fullName evidence="3">Thioredoxin-like fold domain-containing protein</fullName>
    </recommendedName>
</protein>
<dbReference type="InterPro" id="IPR036249">
    <property type="entry name" value="Thioredoxin-like_sf"/>
</dbReference>